<evidence type="ECO:0000256" key="3">
    <source>
        <dbReference type="ARBA" id="ARBA00016748"/>
    </source>
</evidence>
<dbReference type="EMBL" id="JBHTHQ010000021">
    <property type="protein sequence ID" value="MFD0705295.1"/>
    <property type="molecule type" value="Genomic_DNA"/>
</dbReference>
<comment type="pathway">
    <text evidence="1">Protein degradation; proteasomal Pup-dependent pathway.</text>
</comment>
<evidence type="ECO:0000313" key="6">
    <source>
        <dbReference type="EMBL" id="MFD0705295.1"/>
    </source>
</evidence>
<comment type="similarity">
    <text evidence="2">Belongs to the prokaryotic ubiquitin-like protein family.</text>
</comment>
<evidence type="ECO:0000256" key="2">
    <source>
        <dbReference type="ARBA" id="ARBA00010616"/>
    </source>
</evidence>
<dbReference type="RefSeq" id="WP_377938987.1">
    <property type="nucleotide sequence ID" value="NZ_JBHTHQ010000021.1"/>
</dbReference>
<gene>
    <name evidence="6" type="ORF">ACFQY8_06005</name>
</gene>
<comment type="caution">
    <text evidence="6">The sequence shown here is derived from an EMBL/GenBank/DDBJ whole genome shotgun (WGS) entry which is preliminary data.</text>
</comment>
<feature type="region of interest" description="Disordered" evidence="5">
    <location>
        <begin position="1"/>
        <end position="22"/>
    </location>
</feature>
<dbReference type="InterPro" id="IPR008515">
    <property type="entry name" value="Ubiquitin-like_Pup"/>
</dbReference>
<proteinExistence type="inferred from homology"/>
<name>A0ABW2Y7F0_9BIFI</name>
<evidence type="ECO:0000256" key="1">
    <source>
        <dbReference type="ARBA" id="ARBA00004707"/>
    </source>
</evidence>
<dbReference type="Pfam" id="PF05639">
    <property type="entry name" value="Pup"/>
    <property type="match status" value="1"/>
</dbReference>
<reference evidence="7" key="1">
    <citation type="journal article" date="2019" name="Int. J. Syst. Evol. Microbiol.">
        <title>The Global Catalogue of Microorganisms (GCM) 10K type strain sequencing project: providing services to taxonomists for standard genome sequencing and annotation.</title>
        <authorList>
            <consortium name="The Broad Institute Genomics Platform"/>
            <consortium name="The Broad Institute Genome Sequencing Center for Infectious Disease"/>
            <person name="Wu L."/>
            <person name="Ma J."/>
        </authorList>
    </citation>
    <scope>NUCLEOTIDE SEQUENCE [LARGE SCALE GENOMIC DNA]</scope>
    <source>
        <strain evidence="7">CCM 8604</strain>
    </source>
</reference>
<organism evidence="6 7">
    <name type="scientific">Alloscardovia venturai</name>
    <dbReference type="NCBI Taxonomy" id="1769421"/>
    <lineage>
        <taxon>Bacteria</taxon>
        <taxon>Bacillati</taxon>
        <taxon>Actinomycetota</taxon>
        <taxon>Actinomycetes</taxon>
        <taxon>Bifidobacteriales</taxon>
        <taxon>Bifidobacteriaceae</taxon>
        <taxon>Alloscardovia</taxon>
    </lineage>
</organism>
<evidence type="ECO:0000256" key="4">
    <source>
        <dbReference type="ARBA" id="ARBA00032321"/>
    </source>
</evidence>
<accession>A0ABW2Y7F0</accession>
<dbReference type="NCBIfam" id="TIGR03687">
    <property type="entry name" value="pupylate_cterm"/>
    <property type="match status" value="1"/>
</dbReference>
<dbReference type="Proteomes" id="UP001597036">
    <property type="component" value="Unassembled WGS sequence"/>
</dbReference>
<protein>
    <recommendedName>
        <fullName evidence="3">Prokaryotic ubiquitin-like protein Pup</fullName>
    </recommendedName>
    <alternativeName>
        <fullName evidence="4">Bacterial ubiquitin-like modifier</fullName>
    </alternativeName>
</protein>
<sequence>MPQELHTHQTHSNSQQHAEGTHAVRTVQLDTQMHDAADNLDAILDDIEATLEENAEDYVNSFVQKGGQ</sequence>
<evidence type="ECO:0000313" key="7">
    <source>
        <dbReference type="Proteomes" id="UP001597036"/>
    </source>
</evidence>
<keyword evidence="7" id="KW-1185">Reference proteome</keyword>
<evidence type="ECO:0000256" key="5">
    <source>
        <dbReference type="SAM" id="MobiDB-lite"/>
    </source>
</evidence>